<reference evidence="1 2" key="2">
    <citation type="submission" date="2008-10" db="EMBL/GenBank/DDBJ databases">
        <authorList>
            <person name="Fulton L."/>
            <person name="Clifton S."/>
            <person name="Fulton B."/>
            <person name="Xu J."/>
            <person name="Minx P."/>
            <person name="Pepin K.H."/>
            <person name="Johnson M."/>
            <person name="Bhonagiri V."/>
            <person name="Nash W.E."/>
            <person name="Mardis E.R."/>
            <person name="Wilson R.K."/>
        </authorList>
    </citation>
    <scope>NUCLEOTIDE SEQUENCE [LARGE SCALE GENOMIC DNA]</scope>
    <source>
        <strain evidence="1 2">ATCC 29098</strain>
    </source>
</reference>
<gene>
    <name evidence="1" type="ORF">DESPIG_01477</name>
</gene>
<reference evidence="1 2" key="1">
    <citation type="submission" date="2008-10" db="EMBL/GenBank/DDBJ databases">
        <title>Draft genome sequence of Desulvovibrio piger (ATCC 29098).</title>
        <authorList>
            <person name="Sudarsanam P."/>
            <person name="Ley R."/>
            <person name="Guruge J."/>
            <person name="Turnbaugh P.J."/>
            <person name="Mahowald M."/>
            <person name="Liep D."/>
            <person name="Gordon J."/>
        </authorList>
    </citation>
    <scope>NUCLEOTIDE SEQUENCE [LARGE SCALE GENOMIC DNA]</scope>
    <source>
        <strain evidence="1 2">ATCC 29098</strain>
    </source>
</reference>
<dbReference type="AlphaFoldDB" id="B6WTS0"/>
<proteinExistence type="predicted"/>
<evidence type="ECO:0000313" key="1">
    <source>
        <dbReference type="EMBL" id="EEB33661.1"/>
    </source>
</evidence>
<organism evidence="1 2">
    <name type="scientific">Desulfovibrio piger ATCC 29098</name>
    <dbReference type="NCBI Taxonomy" id="411464"/>
    <lineage>
        <taxon>Bacteria</taxon>
        <taxon>Pseudomonadati</taxon>
        <taxon>Thermodesulfobacteriota</taxon>
        <taxon>Desulfovibrionia</taxon>
        <taxon>Desulfovibrionales</taxon>
        <taxon>Desulfovibrionaceae</taxon>
        <taxon>Desulfovibrio</taxon>
    </lineage>
</organism>
<dbReference type="EMBL" id="ABXU01000034">
    <property type="protein sequence ID" value="EEB33661.1"/>
    <property type="molecule type" value="Genomic_DNA"/>
</dbReference>
<dbReference type="HOGENOM" id="CLU_3232717_0_0_7"/>
<sequence length="43" mass="5251">MHSKKIVFSNMLFLKDKNNNMKDFLLFLFHFSPRAAFFCEKKH</sequence>
<comment type="caution">
    <text evidence="1">The sequence shown here is derived from an EMBL/GenBank/DDBJ whole genome shotgun (WGS) entry which is preliminary data.</text>
</comment>
<name>B6WTS0_9BACT</name>
<dbReference type="Proteomes" id="UP000003676">
    <property type="component" value="Unassembled WGS sequence"/>
</dbReference>
<accession>B6WTS0</accession>
<protein>
    <submittedName>
        <fullName evidence="1">Uncharacterized protein</fullName>
    </submittedName>
</protein>
<evidence type="ECO:0000313" key="2">
    <source>
        <dbReference type="Proteomes" id="UP000003676"/>
    </source>
</evidence>